<dbReference type="InterPro" id="IPR015424">
    <property type="entry name" value="PyrdxlP-dep_Trfase"/>
</dbReference>
<evidence type="ECO:0000259" key="3">
    <source>
        <dbReference type="Pfam" id="PF00266"/>
    </source>
</evidence>
<dbReference type="EMBL" id="MOMC01000014">
    <property type="protein sequence ID" value="ONH32023.1"/>
    <property type="molecule type" value="Genomic_DNA"/>
</dbReference>
<protein>
    <submittedName>
        <fullName evidence="4">Class V aminotransferase</fullName>
    </submittedName>
</protein>
<dbReference type="InterPro" id="IPR000192">
    <property type="entry name" value="Aminotrans_V_dom"/>
</dbReference>
<evidence type="ECO:0000313" key="5">
    <source>
        <dbReference type="Proteomes" id="UP000188929"/>
    </source>
</evidence>
<dbReference type="STRING" id="1834516.BL253_07310"/>
<accession>A0A1V2IFN1</accession>
<keyword evidence="5" id="KW-1185">Reference proteome</keyword>
<dbReference type="InterPro" id="IPR015421">
    <property type="entry name" value="PyrdxlP-dep_Trfase_major"/>
</dbReference>
<dbReference type="PANTHER" id="PTHR43586:SF8">
    <property type="entry name" value="CYSTEINE DESULFURASE 1, CHLOROPLASTIC"/>
    <property type="match status" value="1"/>
</dbReference>
<dbReference type="OrthoDB" id="9808002at2"/>
<sequence length="407" mass="42035">MPFPDLGRRWLAARAGLAVLHLDAAAAGPASQAVVGAQTAHLAAEATLGSYGAQEGAAEHLTAARAALAGLLDPALAEADVAFHHCATSAFTALLDTWPLPRGGRVGIVPSDFSSNLLALRARALRDGLELVDLPVLPDGRIDADRLRRGDGLAALDRLDLVTFPEVPSQRGIVQPTAAVAALCRDAAVPVLLDVAQSLGQVDVTAAGATGGVAAYVGTSRKWLCGPRGVGFLAVRADFAERLGVPAPTGYTARWEPDPAATGGGRLVPFGGVGRFDIGEAPVAARVGLATALAEHIEAGPARIRARVQALGAAARRRLDGVAGWRLGEDTTSPSGIVTLRPPNGVDPAAARARLQLEERILTTAIDETRARDAVPALRVSPHVHSTLADLDRLAEALERVTTRPAP</sequence>
<feature type="domain" description="Aminotransferase class V" evidence="3">
    <location>
        <begin position="22"/>
        <end position="393"/>
    </location>
</feature>
<proteinExistence type="predicted"/>
<gene>
    <name evidence="4" type="ORF">BL253_07310</name>
</gene>
<keyword evidence="2" id="KW-0663">Pyridoxal phosphate</keyword>
<dbReference type="Gene3D" id="3.90.1150.10">
    <property type="entry name" value="Aspartate Aminotransferase, domain 1"/>
    <property type="match status" value="1"/>
</dbReference>
<evidence type="ECO:0000256" key="1">
    <source>
        <dbReference type="ARBA" id="ARBA00001933"/>
    </source>
</evidence>
<evidence type="ECO:0000256" key="2">
    <source>
        <dbReference type="ARBA" id="ARBA00022898"/>
    </source>
</evidence>
<evidence type="ECO:0000313" key="4">
    <source>
        <dbReference type="EMBL" id="ONH32023.1"/>
    </source>
</evidence>
<comment type="cofactor">
    <cofactor evidence="1">
        <name>pyridoxal 5'-phosphate</name>
        <dbReference type="ChEBI" id="CHEBI:597326"/>
    </cofactor>
</comment>
<organism evidence="4 5">
    <name type="scientific">Pseudofrankia asymbiotica</name>
    <dbReference type="NCBI Taxonomy" id="1834516"/>
    <lineage>
        <taxon>Bacteria</taxon>
        <taxon>Bacillati</taxon>
        <taxon>Actinomycetota</taxon>
        <taxon>Actinomycetes</taxon>
        <taxon>Frankiales</taxon>
        <taxon>Frankiaceae</taxon>
        <taxon>Pseudofrankia</taxon>
    </lineage>
</organism>
<dbReference type="Pfam" id="PF00266">
    <property type="entry name" value="Aminotran_5"/>
    <property type="match status" value="1"/>
</dbReference>
<name>A0A1V2IFN1_9ACTN</name>
<keyword evidence="4" id="KW-0808">Transferase</keyword>
<dbReference type="InterPro" id="IPR015422">
    <property type="entry name" value="PyrdxlP-dep_Trfase_small"/>
</dbReference>
<dbReference type="Gene3D" id="3.40.640.10">
    <property type="entry name" value="Type I PLP-dependent aspartate aminotransferase-like (Major domain)"/>
    <property type="match status" value="1"/>
</dbReference>
<dbReference type="PANTHER" id="PTHR43586">
    <property type="entry name" value="CYSTEINE DESULFURASE"/>
    <property type="match status" value="1"/>
</dbReference>
<comment type="caution">
    <text evidence="4">The sequence shown here is derived from an EMBL/GenBank/DDBJ whole genome shotgun (WGS) entry which is preliminary data.</text>
</comment>
<dbReference type="AlphaFoldDB" id="A0A1V2IFN1"/>
<dbReference type="SUPFAM" id="SSF53383">
    <property type="entry name" value="PLP-dependent transferases"/>
    <property type="match status" value="1"/>
</dbReference>
<keyword evidence="4" id="KW-0032">Aminotransferase</keyword>
<reference evidence="5" key="1">
    <citation type="submission" date="2016-10" db="EMBL/GenBank/DDBJ databases">
        <title>Frankia sp. NRRL B-16386 Genome sequencing.</title>
        <authorList>
            <person name="Ghodhbane-Gtari F."/>
            <person name="Swanson E."/>
            <person name="Gueddou A."/>
            <person name="Hezbri K."/>
            <person name="Ktari K."/>
            <person name="Nouioui I."/>
            <person name="Morris K."/>
            <person name="Simpson S."/>
            <person name="Abebe-Akele F."/>
            <person name="Thomas K."/>
            <person name="Gtari M."/>
            <person name="Tisa L.S."/>
        </authorList>
    </citation>
    <scope>NUCLEOTIDE SEQUENCE [LARGE SCALE GENOMIC DNA]</scope>
    <source>
        <strain evidence="5">NRRL B-16386</strain>
    </source>
</reference>
<dbReference type="Proteomes" id="UP000188929">
    <property type="component" value="Unassembled WGS sequence"/>
</dbReference>
<dbReference type="GO" id="GO:0008483">
    <property type="term" value="F:transaminase activity"/>
    <property type="evidence" value="ECO:0007669"/>
    <property type="project" value="UniProtKB-KW"/>
</dbReference>